<organism evidence="3 4">
    <name type="scientific">Mycolicibacterium thermoresistibile</name>
    <name type="common">Mycobacterium thermoresistibile</name>
    <dbReference type="NCBI Taxonomy" id="1797"/>
    <lineage>
        <taxon>Bacteria</taxon>
        <taxon>Bacillati</taxon>
        <taxon>Actinomycetota</taxon>
        <taxon>Actinomycetes</taxon>
        <taxon>Mycobacteriales</taxon>
        <taxon>Mycobacteriaceae</taxon>
        <taxon>Mycolicibacterium</taxon>
    </lineage>
</organism>
<evidence type="ECO:0000313" key="3">
    <source>
        <dbReference type="EMBL" id="GAT16381.1"/>
    </source>
</evidence>
<dbReference type="OrthoDB" id="4656918at2"/>
<evidence type="ECO:0000256" key="2">
    <source>
        <dbReference type="SAM" id="Phobius"/>
    </source>
</evidence>
<reference evidence="3 4" key="1">
    <citation type="journal article" date="2016" name="Genome Announc.">
        <title>Draft Genome Sequences of Five Rapidly Growing Mycobacterium Species, M. thermoresistibile, M. fortuitum subsp. acetamidolyticum, M. canariasense, M. brisbanense, and M. novocastrense.</title>
        <authorList>
            <person name="Katahira K."/>
            <person name="Ogura Y."/>
            <person name="Gotoh Y."/>
            <person name="Hayashi T."/>
        </authorList>
    </citation>
    <scope>NUCLEOTIDE SEQUENCE [LARGE SCALE GENOMIC DNA]</scope>
    <source>
        <strain evidence="3 4">JCM6362</strain>
    </source>
</reference>
<keyword evidence="2" id="KW-0472">Membrane</keyword>
<keyword evidence="2" id="KW-1133">Transmembrane helix</keyword>
<name>A0A100XGU6_MYCTH</name>
<evidence type="ECO:0000313" key="4">
    <source>
        <dbReference type="Proteomes" id="UP000069654"/>
    </source>
</evidence>
<protein>
    <submittedName>
        <fullName evidence="3">Uncharacterized protein</fullName>
    </submittedName>
</protein>
<dbReference type="STRING" id="1797.RMCT_3350"/>
<gene>
    <name evidence="3" type="ORF">RMCT_3350</name>
</gene>
<sequence length="368" mass="39533">MNYPPPSGHPGSGQPWPPQGPWQPEGQWYAPPPKGGAGWKWVLGAVALLAIVGVTVVVTVAVIGEDEESGAPSASSPRTSSEPTSDVASANDTGPVAIITEEPTCAPVRPILIVFSDAQQNGWDRRDASIPASGWTHEVRVQYEEVGDAMRETADRLVPMVKLTPHRVVRELYEQMIAYLRAYAQAIPRYRPADDFLARSGNAAADAISNICKSIEYGAAAARARMVTPLAAPEVLAPVGDIANPQRLLTEIDPVCAEWADAVSEFQRDAAAWGTTSPDIPASQWSSEQRALNDQVMPVMQTFADRLVALGQRTSNPTLRDFAELSALYRSAYIEAIPTYMPADQYLTAASIRIAGVVNAACKALTNN</sequence>
<dbReference type="RefSeq" id="WP_131588021.1">
    <property type="nucleotide sequence ID" value="NZ_BCTB01000043.1"/>
</dbReference>
<comment type="caution">
    <text evidence="3">The sequence shown here is derived from an EMBL/GenBank/DDBJ whole genome shotgun (WGS) entry which is preliminary data.</text>
</comment>
<feature type="transmembrane region" description="Helical" evidence="2">
    <location>
        <begin position="41"/>
        <end position="63"/>
    </location>
</feature>
<evidence type="ECO:0000256" key="1">
    <source>
        <dbReference type="SAM" id="MobiDB-lite"/>
    </source>
</evidence>
<feature type="region of interest" description="Disordered" evidence="1">
    <location>
        <begin position="67"/>
        <end position="91"/>
    </location>
</feature>
<dbReference type="EMBL" id="BCTB01000043">
    <property type="protein sequence ID" value="GAT16381.1"/>
    <property type="molecule type" value="Genomic_DNA"/>
</dbReference>
<reference evidence="4" key="2">
    <citation type="submission" date="2016-02" db="EMBL/GenBank/DDBJ databases">
        <title>Draft genome sequence of five rapidly growing Mycobacterium species.</title>
        <authorList>
            <person name="Katahira K."/>
            <person name="Gotou Y."/>
            <person name="Iida K."/>
            <person name="Ogura Y."/>
            <person name="Hayashi T."/>
        </authorList>
    </citation>
    <scope>NUCLEOTIDE SEQUENCE [LARGE SCALE GENOMIC DNA]</scope>
    <source>
        <strain evidence="4">JCM6362</strain>
    </source>
</reference>
<accession>A0A100XGU6</accession>
<keyword evidence="2" id="KW-0812">Transmembrane</keyword>
<dbReference type="Proteomes" id="UP000069654">
    <property type="component" value="Unassembled WGS sequence"/>
</dbReference>
<feature type="compositionally biased region" description="Polar residues" evidence="1">
    <location>
        <begin position="72"/>
        <end position="91"/>
    </location>
</feature>
<feature type="region of interest" description="Disordered" evidence="1">
    <location>
        <begin position="1"/>
        <end position="31"/>
    </location>
</feature>
<dbReference type="AlphaFoldDB" id="A0A100XGU6"/>
<proteinExistence type="predicted"/>